<evidence type="ECO:0000313" key="1">
    <source>
        <dbReference type="EMBL" id="PJZ49217.1"/>
    </source>
</evidence>
<sequence length="264" mass="28956">MSKLFNRVAKVNIGGREFSYPPFSIEFTQEQKIGNLQSATLKLYNPAPETVRVFEAKKKGGGKIFPKVTVSAGYKEDSGTVVLGEAINYSVSQSGLDRVLEVQISDSTTKWSTAIVNKSYKKSSASSIIKDACKTVGIDPGEIELGEDKTYESMTIRGFNESIRKIALDTKSEFYFRNGLLTLQPKTSKKKKVTLLNSSSGLLDKPEKTAKGYKIKTLFLYALSVGMIVKIESKEVNITAKIVKGVKNFSTFGDAGCEFEVIPA</sequence>
<gene>
    <name evidence="1" type="ORF">CH362_07695</name>
</gene>
<dbReference type="AlphaFoldDB" id="A0A2M9YCE0"/>
<dbReference type="RefSeq" id="WP_100709793.1">
    <property type="nucleotide sequence ID" value="NZ_NPDR01000003.1"/>
</dbReference>
<dbReference type="OrthoDB" id="333410at2"/>
<evidence type="ECO:0000313" key="2">
    <source>
        <dbReference type="Proteomes" id="UP000231926"/>
    </source>
</evidence>
<accession>A0A2M9YCE0</accession>
<comment type="caution">
    <text evidence="1">The sequence shown here is derived from an EMBL/GenBank/DDBJ whole genome shotgun (WGS) entry which is preliminary data.</text>
</comment>
<protein>
    <submittedName>
        <fullName evidence="1">Uncharacterized protein</fullName>
    </submittedName>
</protein>
<proteinExistence type="predicted"/>
<reference evidence="1 2" key="1">
    <citation type="submission" date="2017-07" db="EMBL/GenBank/DDBJ databases">
        <title>Leptospira spp. isolated from tropical soils.</title>
        <authorList>
            <person name="Thibeaux R."/>
            <person name="Iraola G."/>
            <person name="Ferres I."/>
            <person name="Bierque E."/>
            <person name="Girault D."/>
            <person name="Soupe-Gilbert M.-E."/>
            <person name="Picardeau M."/>
            <person name="Goarant C."/>
        </authorList>
    </citation>
    <scope>NUCLEOTIDE SEQUENCE [LARGE SCALE GENOMIC DNA]</scope>
    <source>
        <strain evidence="1 2">FH4-C-A2</strain>
    </source>
</reference>
<organism evidence="1 2">
    <name type="scientific">Leptospira saintgironsiae</name>
    <dbReference type="NCBI Taxonomy" id="2023183"/>
    <lineage>
        <taxon>Bacteria</taxon>
        <taxon>Pseudomonadati</taxon>
        <taxon>Spirochaetota</taxon>
        <taxon>Spirochaetia</taxon>
        <taxon>Leptospirales</taxon>
        <taxon>Leptospiraceae</taxon>
        <taxon>Leptospira</taxon>
    </lineage>
</organism>
<dbReference type="EMBL" id="NPDR01000003">
    <property type="protein sequence ID" value="PJZ49217.1"/>
    <property type="molecule type" value="Genomic_DNA"/>
</dbReference>
<name>A0A2M9YCE0_9LEPT</name>
<keyword evidence="2" id="KW-1185">Reference proteome</keyword>
<dbReference type="Proteomes" id="UP000231926">
    <property type="component" value="Unassembled WGS sequence"/>
</dbReference>
<dbReference type="NCBIfam" id="NF047561">
    <property type="entry name" value="orf58_phage_fam"/>
    <property type="match status" value="1"/>
</dbReference>